<keyword evidence="3" id="KW-1185">Reference proteome</keyword>
<sequence>MHPPLMKIRGTNEEHEKEEEEYVDEFTDEEDNADNAKEENEEELDNTEQFYKDVNVNLRKEDVEMTDADQDKLLNFKNASPTENEIASLMDTAVRHEEPSDRYIGNKQGESIQQAIKSHTVECREEALVDRREYIDLIDTSMRAIIKEESTYEAATSLSEFELTKILMDKMEEHRSYLRARYKKDLYDALVKSYNTDKDIFETYGEVFLLKRSRDEKDKDHDPSAGSDRGTKRRKSSKDAESSRDPKSKESKSTSSSKGTSRSQHKSSGNLKIMNWYDYGHLDAIEVRREDRQLYMFKEGNFPRLLLQDIEDMLLLLVQQRLTNLTIDECYDLNVVIPMVAAIGSRQVKIHSHMLILDRQNMQQNVEYPRALLYGSIAQDMRTTTKRVV</sequence>
<gene>
    <name evidence="2" type="ORF">Tco_1006530</name>
</gene>
<reference evidence="2" key="1">
    <citation type="journal article" date="2022" name="Int. J. Mol. Sci.">
        <title>Draft Genome of Tanacetum Coccineum: Genomic Comparison of Closely Related Tanacetum-Family Plants.</title>
        <authorList>
            <person name="Yamashiro T."/>
            <person name="Shiraishi A."/>
            <person name="Nakayama K."/>
            <person name="Satake H."/>
        </authorList>
    </citation>
    <scope>NUCLEOTIDE SEQUENCE</scope>
</reference>
<feature type="compositionally biased region" description="Low complexity" evidence="1">
    <location>
        <begin position="253"/>
        <end position="267"/>
    </location>
</feature>
<organism evidence="2 3">
    <name type="scientific">Tanacetum coccineum</name>
    <dbReference type="NCBI Taxonomy" id="301880"/>
    <lineage>
        <taxon>Eukaryota</taxon>
        <taxon>Viridiplantae</taxon>
        <taxon>Streptophyta</taxon>
        <taxon>Embryophyta</taxon>
        <taxon>Tracheophyta</taxon>
        <taxon>Spermatophyta</taxon>
        <taxon>Magnoliopsida</taxon>
        <taxon>eudicotyledons</taxon>
        <taxon>Gunneridae</taxon>
        <taxon>Pentapetalae</taxon>
        <taxon>asterids</taxon>
        <taxon>campanulids</taxon>
        <taxon>Asterales</taxon>
        <taxon>Asteraceae</taxon>
        <taxon>Asteroideae</taxon>
        <taxon>Anthemideae</taxon>
        <taxon>Anthemidinae</taxon>
        <taxon>Tanacetum</taxon>
    </lineage>
</organism>
<evidence type="ECO:0000256" key="1">
    <source>
        <dbReference type="SAM" id="MobiDB-lite"/>
    </source>
</evidence>
<evidence type="ECO:0000313" key="2">
    <source>
        <dbReference type="EMBL" id="GJT62997.1"/>
    </source>
</evidence>
<evidence type="ECO:0000313" key="3">
    <source>
        <dbReference type="Proteomes" id="UP001151760"/>
    </source>
</evidence>
<comment type="caution">
    <text evidence="2">The sequence shown here is derived from an EMBL/GenBank/DDBJ whole genome shotgun (WGS) entry which is preliminary data.</text>
</comment>
<feature type="region of interest" description="Disordered" evidence="1">
    <location>
        <begin position="1"/>
        <end position="50"/>
    </location>
</feature>
<feature type="compositionally biased region" description="Basic and acidic residues" evidence="1">
    <location>
        <begin position="237"/>
        <end position="252"/>
    </location>
</feature>
<name>A0ABQ5FJW5_9ASTR</name>
<proteinExistence type="predicted"/>
<reference evidence="2" key="2">
    <citation type="submission" date="2022-01" db="EMBL/GenBank/DDBJ databases">
        <authorList>
            <person name="Yamashiro T."/>
            <person name="Shiraishi A."/>
            <person name="Satake H."/>
            <person name="Nakayama K."/>
        </authorList>
    </citation>
    <scope>NUCLEOTIDE SEQUENCE</scope>
</reference>
<dbReference type="EMBL" id="BQNB010017423">
    <property type="protein sequence ID" value="GJT62997.1"/>
    <property type="molecule type" value="Genomic_DNA"/>
</dbReference>
<protein>
    <submittedName>
        <fullName evidence="2">Uncharacterized protein</fullName>
    </submittedName>
</protein>
<accession>A0ABQ5FJW5</accession>
<feature type="compositionally biased region" description="Acidic residues" evidence="1">
    <location>
        <begin position="16"/>
        <end position="46"/>
    </location>
</feature>
<dbReference type="Proteomes" id="UP001151760">
    <property type="component" value="Unassembled WGS sequence"/>
</dbReference>
<feature type="region of interest" description="Disordered" evidence="1">
    <location>
        <begin position="215"/>
        <end position="267"/>
    </location>
</feature>